<sequence>MAAMTLRPYQQECIDIIQAREQGRYLVQLATGLGKTVIFTNLPRQGRVLILSHREELVRQPLKYFDCTTGVEMASDSSHGEEVISASVQTMTHRLDRFDAEDFDTIIVDEAHHAAAKSYRDILSYFKPRMLLGFTATPNRADGARLKDVFDEIIYKKDLRWGIQQGYLCDILCKRVDIGYDLSAVHTRMGDYAPGELEQAMDGTADAIAQAYREHANGATLIFAVSVAQCMEIASKIEGAEVVTGQTKDRADIIRRFTNREIPCIVNCMVFTEGTDMPLVETVIIARPTKSDSLYAQMVGRGLRLHPEKSMLTLIDCVGVTGKASLCTAPSLLGVDIDTIPKSKQKDMEGMLFELPEKAKVLSDSPQSWIENVRIVDLLSREMKYQLHDVNWFQMPDGTMICMLPDRRQVEIPPADELGETIFLGQRMDMQEAFDKAYELLCNDFADSKAIWDKNIAKKWGAQPASEAQSKLIKRIGKKYIDEIDFGSLTKGQAGMIINRLKGGKR</sequence>
<evidence type="ECO:0008006" key="5">
    <source>
        <dbReference type="Google" id="ProtNLM"/>
    </source>
</evidence>
<dbReference type="PANTHER" id="PTHR47396">
    <property type="entry name" value="TYPE I RESTRICTION ENZYME ECOKI R PROTEIN"/>
    <property type="match status" value="1"/>
</dbReference>
<gene>
    <name evidence="3" type="ORF">RASY3_01530</name>
</gene>
<dbReference type="SMART" id="SM00490">
    <property type="entry name" value="HELICc"/>
    <property type="match status" value="1"/>
</dbReference>
<evidence type="ECO:0000313" key="3">
    <source>
        <dbReference type="EMBL" id="EXM40947.1"/>
    </source>
</evidence>
<dbReference type="Pfam" id="PF00271">
    <property type="entry name" value="Helicase_C"/>
    <property type="match status" value="1"/>
</dbReference>
<dbReference type="OrthoDB" id="9802848at2"/>
<keyword evidence="4" id="KW-1185">Reference proteome</keyword>
<dbReference type="CDD" id="cd18032">
    <property type="entry name" value="DEXHc_RE_I_III_res"/>
    <property type="match status" value="1"/>
</dbReference>
<dbReference type="SMART" id="SM00487">
    <property type="entry name" value="DEXDc"/>
    <property type="match status" value="1"/>
</dbReference>
<reference evidence="3 4" key="1">
    <citation type="submission" date="2013-06" db="EMBL/GenBank/DDBJ databases">
        <title>Rumen cellulosomics: divergent fiber-degrading strategies revealed by comparative genome-wide analysis of six Ruminococcal strains.</title>
        <authorList>
            <person name="Dassa B."/>
            <person name="Borovok I."/>
            <person name="Lamed R."/>
            <person name="Flint H."/>
            <person name="Yeoman C.J."/>
            <person name="White B."/>
            <person name="Bayer E.A."/>
        </authorList>
    </citation>
    <scope>NUCLEOTIDE SEQUENCE [LARGE SCALE GENOMIC DNA]</scope>
    <source>
        <strain evidence="3 4">SY3</strain>
    </source>
</reference>
<organism evidence="3 4">
    <name type="scientific">Ruminococcus albus SY3</name>
    <dbReference type="NCBI Taxonomy" id="1341156"/>
    <lineage>
        <taxon>Bacteria</taxon>
        <taxon>Bacillati</taxon>
        <taxon>Bacillota</taxon>
        <taxon>Clostridia</taxon>
        <taxon>Eubacteriales</taxon>
        <taxon>Oscillospiraceae</taxon>
        <taxon>Ruminococcus</taxon>
    </lineage>
</organism>
<dbReference type="AlphaFoldDB" id="A0A011V5Z9"/>
<feature type="domain" description="Helicase C-terminal" evidence="2">
    <location>
        <begin position="196"/>
        <end position="348"/>
    </location>
</feature>
<evidence type="ECO:0000313" key="4">
    <source>
        <dbReference type="Proteomes" id="UP000021369"/>
    </source>
</evidence>
<dbReference type="InterPro" id="IPR050742">
    <property type="entry name" value="Helicase_Restrict-Modif_Enz"/>
</dbReference>
<accession>A0A011V5Z9</accession>
<evidence type="ECO:0000259" key="1">
    <source>
        <dbReference type="PROSITE" id="PS51192"/>
    </source>
</evidence>
<dbReference type="GO" id="GO:0016787">
    <property type="term" value="F:hydrolase activity"/>
    <property type="evidence" value="ECO:0007669"/>
    <property type="project" value="InterPro"/>
</dbReference>
<dbReference type="InterPro" id="IPR027417">
    <property type="entry name" value="P-loop_NTPase"/>
</dbReference>
<dbReference type="GO" id="GO:0036121">
    <property type="term" value="F:double-stranded DNA helicase activity"/>
    <property type="evidence" value="ECO:0007669"/>
    <property type="project" value="TreeGrafter"/>
</dbReference>
<dbReference type="InterPro" id="IPR006935">
    <property type="entry name" value="Helicase/UvrB_N"/>
</dbReference>
<feature type="domain" description="Helicase ATP-binding" evidence="1">
    <location>
        <begin position="16"/>
        <end position="156"/>
    </location>
</feature>
<dbReference type="SUPFAM" id="SSF52540">
    <property type="entry name" value="P-loop containing nucleoside triphosphate hydrolases"/>
    <property type="match status" value="1"/>
</dbReference>
<dbReference type="EMBL" id="JEOB01000001">
    <property type="protein sequence ID" value="EXM40947.1"/>
    <property type="molecule type" value="Genomic_DNA"/>
</dbReference>
<comment type="caution">
    <text evidence="3">The sequence shown here is derived from an EMBL/GenBank/DDBJ whole genome shotgun (WGS) entry which is preliminary data.</text>
</comment>
<dbReference type="GO" id="GO:0061749">
    <property type="term" value="F:forked DNA-dependent helicase activity"/>
    <property type="evidence" value="ECO:0007669"/>
    <property type="project" value="TreeGrafter"/>
</dbReference>
<dbReference type="GO" id="GO:0000403">
    <property type="term" value="F:Y-form DNA binding"/>
    <property type="evidence" value="ECO:0007669"/>
    <property type="project" value="TreeGrafter"/>
</dbReference>
<name>A0A011V5Z9_RUMAL</name>
<dbReference type="RefSeq" id="WP_037284530.1">
    <property type="nucleotide sequence ID" value="NZ_JEOB01000001.1"/>
</dbReference>
<dbReference type="InterPro" id="IPR001650">
    <property type="entry name" value="Helicase_C-like"/>
</dbReference>
<dbReference type="Gene3D" id="3.40.50.300">
    <property type="entry name" value="P-loop containing nucleotide triphosphate hydrolases"/>
    <property type="match status" value="2"/>
</dbReference>
<dbReference type="PANTHER" id="PTHR47396:SF1">
    <property type="entry name" value="ATP-DEPENDENT HELICASE IRC3-RELATED"/>
    <property type="match status" value="1"/>
</dbReference>
<protein>
    <recommendedName>
        <fullName evidence="5">DEAD/DEAH box helicase</fullName>
    </recommendedName>
</protein>
<dbReference type="InterPro" id="IPR014001">
    <property type="entry name" value="Helicase_ATP-bd"/>
</dbReference>
<proteinExistence type="predicted"/>
<evidence type="ECO:0000259" key="2">
    <source>
        <dbReference type="PROSITE" id="PS51194"/>
    </source>
</evidence>
<dbReference type="Proteomes" id="UP000021369">
    <property type="component" value="Unassembled WGS sequence"/>
</dbReference>
<dbReference type="PATRIC" id="fig|1341156.4.peg.31"/>
<dbReference type="Pfam" id="PF04851">
    <property type="entry name" value="ResIII"/>
    <property type="match status" value="1"/>
</dbReference>
<dbReference type="GO" id="GO:0005524">
    <property type="term" value="F:ATP binding"/>
    <property type="evidence" value="ECO:0007669"/>
    <property type="project" value="InterPro"/>
</dbReference>
<dbReference type="PROSITE" id="PS51192">
    <property type="entry name" value="HELICASE_ATP_BIND_1"/>
    <property type="match status" value="1"/>
</dbReference>
<dbReference type="PROSITE" id="PS51194">
    <property type="entry name" value="HELICASE_CTER"/>
    <property type="match status" value="1"/>
</dbReference>